<dbReference type="GO" id="GO:0005643">
    <property type="term" value="C:nuclear pore"/>
    <property type="evidence" value="ECO:0007669"/>
    <property type="project" value="TreeGrafter"/>
</dbReference>
<dbReference type="PANTHER" id="PTHR14494">
    <property type="entry name" value="ALADIN/ADRACALIN/AAAS"/>
    <property type="match status" value="1"/>
</dbReference>
<dbReference type="EMBL" id="JANEYG010000036">
    <property type="protein sequence ID" value="KAJ8917048.1"/>
    <property type="molecule type" value="Genomic_DNA"/>
</dbReference>
<dbReference type="AlphaFoldDB" id="A0AAV8VS17"/>
<dbReference type="GO" id="GO:0006913">
    <property type="term" value="P:nucleocytoplasmic transport"/>
    <property type="evidence" value="ECO:0007669"/>
    <property type="project" value="TreeGrafter"/>
</dbReference>
<dbReference type="InterPro" id="IPR057403">
    <property type="entry name" value="Beta-prop_Aladin"/>
</dbReference>
<feature type="domain" description="Aladin seven-bladed propeller" evidence="1">
    <location>
        <begin position="132"/>
        <end position="471"/>
    </location>
</feature>
<dbReference type="InterPro" id="IPR045139">
    <property type="entry name" value="Aladin"/>
</dbReference>
<dbReference type="PANTHER" id="PTHR14494:SF0">
    <property type="entry name" value="ALADIN"/>
    <property type="match status" value="1"/>
</dbReference>
<evidence type="ECO:0000259" key="1">
    <source>
        <dbReference type="Pfam" id="PF25460"/>
    </source>
</evidence>
<dbReference type="SUPFAM" id="SSF50978">
    <property type="entry name" value="WD40 repeat-like"/>
    <property type="match status" value="1"/>
</dbReference>
<dbReference type="Pfam" id="PF25460">
    <property type="entry name" value="Beta-prop_Aladin"/>
    <property type="match status" value="1"/>
</dbReference>
<proteinExistence type="predicted"/>
<dbReference type="InterPro" id="IPR001680">
    <property type="entry name" value="WD40_rpt"/>
</dbReference>
<dbReference type="Proteomes" id="UP001159042">
    <property type="component" value="Unassembled WGS sequence"/>
</dbReference>
<evidence type="ECO:0000313" key="2">
    <source>
        <dbReference type="EMBL" id="KAJ8917048.1"/>
    </source>
</evidence>
<comment type="caution">
    <text evidence="2">The sequence shown here is derived from an EMBL/GenBank/DDBJ whole genome shotgun (WGS) entry which is preliminary data.</text>
</comment>
<sequence length="490" mass="54394">MNNLEALEVPNDGEISLCEVNGCMQTIKYNYLDANTCIDILKTFPTLHITRDMLHSVISKGEGKALFLPVNVSFLKQLTQIYYELGLIEALHIASAHSQILVSKTASVVLNILEYIKKIRTTFNPNVRHSMSNIIDQFSQTRKWQHNTIRCISWHPHVKKVAIVTCDDSVRIFSSDIGNDTISTVIRHRHQRNVTCIAWRYLSNSEIAVGHENGITIWNTDGNSLVSRPSISNALFRKTSEHKPVMSIAWSRKGDKLISCAACDNAILVWDVELNKTNSLKSPGSSGNILVKWSPTGEKLLSCSAGLIFRVWDCCTWQSEKWSLVAGRVQTACWLNDGATLIFATSTDSIIYSLTVKTDQVFTSNIEVSNQALPIFDTTVVDIDGVIVGGLIQCMDSDPSGKHLAVLFQNTNNIVIFSVTSHPEIKLIPSSLVMGLPKEKPSILSFLQHFEAGACLTVGWSSGRIQYYPIIYTDLSALSLMGDSYHTGNK</sequence>
<accession>A0AAV8VS17</accession>
<name>A0AAV8VS17_9CUCU</name>
<reference evidence="2 3" key="1">
    <citation type="journal article" date="2023" name="Insect Mol. Biol.">
        <title>Genome sequencing provides insights into the evolution of gene families encoding plant cell wall-degrading enzymes in longhorned beetles.</title>
        <authorList>
            <person name="Shin N.R."/>
            <person name="Okamura Y."/>
            <person name="Kirsch R."/>
            <person name="Pauchet Y."/>
        </authorList>
    </citation>
    <scope>NUCLEOTIDE SEQUENCE [LARGE SCALE GENOMIC DNA]</scope>
    <source>
        <strain evidence="2">EAD_L_NR</strain>
    </source>
</reference>
<evidence type="ECO:0000313" key="3">
    <source>
        <dbReference type="Proteomes" id="UP001159042"/>
    </source>
</evidence>
<dbReference type="InterPro" id="IPR036322">
    <property type="entry name" value="WD40_repeat_dom_sf"/>
</dbReference>
<dbReference type="SMART" id="SM00320">
    <property type="entry name" value="WD40"/>
    <property type="match status" value="4"/>
</dbReference>
<protein>
    <recommendedName>
        <fullName evidence="1">Aladin seven-bladed propeller domain-containing protein</fullName>
    </recommendedName>
</protein>
<organism evidence="2 3">
    <name type="scientific">Exocentrus adspersus</name>
    <dbReference type="NCBI Taxonomy" id="1586481"/>
    <lineage>
        <taxon>Eukaryota</taxon>
        <taxon>Metazoa</taxon>
        <taxon>Ecdysozoa</taxon>
        <taxon>Arthropoda</taxon>
        <taxon>Hexapoda</taxon>
        <taxon>Insecta</taxon>
        <taxon>Pterygota</taxon>
        <taxon>Neoptera</taxon>
        <taxon>Endopterygota</taxon>
        <taxon>Coleoptera</taxon>
        <taxon>Polyphaga</taxon>
        <taxon>Cucujiformia</taxon>
        <taxon>Chrysomeloidea</taxon>
        <taxon>Cerambycidae</taxon>
        <taxon>Lamiinae</taxon>
        <taxon>Acanthocinini</taxon>
        <taxon>Exocentrus</taxon>
    </lineage>
</organism>
<dbReference type="Gene3D" id="2.130.10.10">
    <property type="entry name" value="YVTN repeat-like/Quinoprotein amine dehydrogenase"/>
    <property type="match status" value="2"/>
</dbReference>
<keyword evidence="3" id="KW-1185">Reference proteome</keyword>
<dbReference type="InterPro" id="IPR015943">
    <property type="entry name" value="WD40/YVTN_repeat-like_dom_sf"/>
</dbReference>
<gene>
    <name evidence="2" type="ORF">NQ315_012967</name>
</gene>